<dbReference type="EMBL" id="JAVREN010000008">
    <property type="protein sequence ID" value="MDT0306919.1"/>
    <property type="molecule type" value="Genomic_DNA"/>
</dbReference>
<evidence type="ECO:0000256" key="4">
    <source>
        <dbReference type="SAM" id="MobiDB-lite"/>
    </source>
</evidence>
<dbReference type="PANTHER" id="PTHR46580:SF4">
    <property type="entry name" value="ATP_GTP-BINDING PROTEIN"/>
    <property type="match status" value="1"/>
</dbReference>
<feature type="compositionally biased region" description="Polar residues" evidence="4">
    <location>
        <begin position="156"/>
        <end position="165"/>
    </location>
</feature>
<dbReference type="Pfam" id="PF01839">
    <property type="entry name" value="FG-GAP"/>
    <property type="match status" value="1"/>
</dbReference>
<keyword evidence="3" id="KW-0325">Glycoprotein</keyword>
<evidence type="ECO:0000256" key="1">
    <source>
        <dbReference type="ARBA" id="ARBA00022729"/>
    </source>
</evidence>
<comment type="caution">
    <text evidence="5">The sequence shown here is derived from an EMBL/GenBank/DDBJ whole genome shotgun (WGS) entry which is preliminary data.</text>
</comment>
<gene>
    <name evidence="5" type="ORF">RM780_08070</name>
</gene>
<accession>A0ABU2L5S6</accession>
<dbReference type="InterPro" id="IPR028994">
    <property type="entry name" value="Integrin_alpha_N"/>
</dbReference>
<proteinExistence type="predicted"/>
<dbReference type="Proteomes" id="UP001183388">
    <property type="component" value="Unassembled WGS sequence"/>
</dbReference>
<dbReference type="RefSeq" id="WP_311629860.1">
    <property type="nucleotide sequence ID" value="NZ_JAVREN010000008.1"/>
</dbReference>
<protein>
    <submittedName>
        <fullName evidence="5">FG-GAP and VCBS repeat-containing protein</fullName>
    </submittedName>
</protein>
<sequence>MLGTHAFTVYEDGLTPESVPPVTVTEVRLPEPHERAVGLAAGDLDGDGDDDLVSASSVWSSYAIYQLHYFPGGPEGIDGTRSELISASTSRGALAIADFDRDGRDDLVTNALSAGAEDPGPDHIIVRYGAPGGPGADRTQEIGPGSPGVPGDPDNNEGSFGSSLSAGDADGDGYPDLAVAAAGRDLGPGLEDAGQVTILRGSAAGLTGAGARSLSQDTRGVPDTAEDGHLFGFDVRLTPLDGDRRADLLVTAVGETLDQNPLDDAGAVWALRQGPPLGRVRSGTLLTADDLGVTGWDRWAFLPD</sequence>
<dbReference type="PANTHER" id="PTHR46580">
    <property type="entry name" value="SENSOR KINASE-RELATED"/>
    <property type="match status" value="1"/>
</dbReference>
<dbReference type="InterPro" id="IPR013517">
    <property type="entry name" value="FG-GAP"/>
</dbReference>
<feature type="region of interest" description="Disordered" evidence="4">
    <location>
        <begin position="129"/>
        <end position="172"/>
    </location>
</feature>
<evidence type="ECO:0000256" key="3">
    <source>
        <dbReference type="ARBA" id="ARBA00023180"/>
    </source>
</evidence>
<keyword evidence="2" id="KW-0677">Repeat</keyword>
<reference evidence="6" key="1">
    <citation type="submission" date="2023-07" db="EMBL/GenBank/DDBJ databases">
        <title>30 novel species of actinomycetes from the DSMZ collection.</title>
        <authorList>
            <person name="Nouioui I."/>
        </authorList>
    </citation>
    <scope>NUCLEOTIDE SEQUENCE [LARGE SCALE GENOMIC DNA]</scope>
    <source>
        <strain evidence="6">DSM 44917</strain>
    </source>
</reference>
<evidence type="ECO:0000313" key="6">
    <source>
        <dbReference type="Proteomes" id="UP001183388"/>
    </source>
</evidence>
<dbReference type="Gene3D" id="2.130.10.130">
    <property type="entry name" value="Integrin alpha, N-terminal"/>
    <property type="match status" value="2"/>
</dbReference>
<dbReference type="SMART" id="SM00191">
    <property type="entry name" value="Int_alpha"/>
    <property type="match status" value="2"/>
</dbReference>
<keyword evidence="6" id="KW-1185">Reference proteome</keyword>
<evidence type="ECO:0000313" key="5">
    <source>
        <dbReference type="EMBL" id="MDT0306919.1"/>
    </source>
</evidence>
<dbReference type="InterPro" id="IPR013519">
    <property type="entry name" value="Int_alpha_beta-p"/>
</dbReference>
<evidence type="ECO:0000256" key="2">
    <source>
        <dbReference type="ARBA" id="ARBA00022737"/>
    </source>
</evidence>
<dbReference type="PROSITE" id="PS51470">
    <property type="entry name" value="FG_GAP"/>
    <property type="match status" value="1"/>
</dbReference>
<dbReference type="Pfam" id="PF13517">
    <property type="entry name" value="FG-GAP_3"/>
    <property type="match status" value="1"/>
</dbReference>
<organism evidence="5 6">
    <name type="scientific">Streptomyces boetiae</name>
    <dbReference type="NCBI Taxonomy" id="3075541"/>
    <lineage>
        <taxon>Bacteria</taxon>
        <taxon>Bacillati</taxon>
        <taxon>Actinomycetota</taxon>
        <taxon>Actinomycetes</taxon>
        <taxon>Kitasatosporales</taxon>
        <taxon>Streptomycetaceae</taxon>
        <taxon>Streptomyces</taxon>
    </lineage>
</organism>
<keyword evidence="1" id="KW-0732">Signal</keyword>
<name>A0ABU2L5S6_9ACTN</name>
<dbReference type="SUPFAM" id="SSF69318">
    <property type="entry name" value="Integrin alpha N-terminal domain"/>
    <property type="match status" value="1"/>
</dbReference>